<sequence>MKEIDLHYIDPFSILIVDNLGVLKRLFCPFVVDSIFQSEIVREKLLVVEMVRKNVENDIFFIIEGKALPHYFFKINSL</sequence>
<dbReference type="Proteomes" id="UP000304900">
    <property type="component" value="Unassembled WGS sequence"/>
</dbReference>
<reference evidence="1 2" key="1">
    <citation type="submission" date="2019-05" db="EMBL/GenBank/DDBJ databases">
        <title>Dyadobacter AR-3-8 sp. nov., isolated from arctic soil.</title>
        <authorList>
            <person name="Chaudhary D.K."/>
        </authorList>
    </citation>
    <scope>NUCLEOTIDE SEQUENCE [LARGE SCALE GENOMIC DNA]</scope>
    <source>
        <strain evidence="1 2">AR-3-8</strain>
    </source>
</reference>
<dbReference type="RefSeq" id="WP_137338447.1">
    <property type="nucleotide sequence ID" value="NZ_SZVO01000001.1"/>
</dbReference>
<evidence type="ECO:0000313" key="1">
    <source>
        <dbReference type="EMBL" id="TKT94158.1"/>
    </source>
</evidence>
<comment type="caution">
    <text evidence="1">The sequence shown here is derived from an EMBL/GenBank/DDBJ whole genome shotgun (WGS) entry which is preliminary data.</text>
</comment>
<protein>
    <submittedName>
        <fullName evidence="1">Uncharacterized protein</fullName>
    </submittedName>
</protein>
<gene>
    <name evidence="1" type="ORF">FDK13_02800</name>
</gene>
<dbReference type="EMBL" id="SZVO01000001">
    <property type="protein sequence ID" value="TKT94158.1"/>
    <property type="molecule type" value="Genomic_DNA"/>
</dbReference>
<dbReference type="OrthoDB" id="679015at2"/>
<keyword evidence="2" id="KW-1185">Reference proteome</keyword>
<proteinExistence type="predicted"/>
<organism evidence="1 2">
    <name type="scientific">Dyadobacter frigoris</name>
    <dbReference type="NCBI Taxonomy" id="2576211"/>
    <lineage>
        <taxon>Bacteria</taxon>
        <taxon>Pseudomonadati</taxon>
        <taxon>Bacteroidota</taxon>
        <taxon>Cytophagia</taxon>
        <taxon>Cytophagales</taxon>
        <taxon>Spirosomataceae</taxon>
        <taxon>Dyadobacter</taxon>
    </lineage>
</organism>
<dbReference type="AlphaFoldDB" id="A0A4U6DCY7"/>
<accession>A0A4U6DCY7</accession>
<name>A0A4U6DCY7_9BACT</name>
<evidence type="ECO:0000313" key="2">
    <source>
        <dbReference type="Proteomes" id="UP000304900"/>
    </source>
</evidence>